<proteinExistence type="predicted"/>
<accession>A0A6J4KVC1</accession>
<organism evidence="2">
    <name type="scientific">uncultured Nocardioidaceae bacterium</name>
    <dbReference type="NCBI Taxonomy" id="253824"/>
    <lineage>
        <taxon>Bacteria</taxon>
        <taxon>Bacillati</taxon>
        <taxon>Actinomycetota</taxon>
        <taxon>Actinomycetes</taxon>
        <taxon>Propionibacteriales</taxon>
        <taxon>Nocardioidaceae</taxon>
        <taxon>environmental samples</taxon>
    </lineage>
</organism>
<gene>
    <name evidence="2" type="ORF">AVDCRST_MAG29-126</name>
</gene>
<sequence>DPAAATAGTPARCSPLRAVPLPLAGPLAGPKARRSACCQADRLLAPRRPDAVVVDLRVHRGSDSRRGRSTAPRPALGVRRPRTDARPGDLGCRLDAGNAGVLPGATAPAHRYRAASPQRRPDLAGPATRRRGGDSSCRARRAWSHPLTARRGGAGARWRGRPHQPRHHAHAADDRVHLEGGGDGHPSGDLGGRAPRDRRPAQTPAQHSPL</sequence>
<name>A0A6J4KVC1_9ACTN</name>
<reference evidence="2" key="1">
    <citation type="submission" date="2020-02" db="EMBL/GenBank/DDBJ databases">
        <authorList>
            <person name="Meier V. D."/>
        </authorList>
    </citation>
    <scope>NUCLEOTIDE SEQUENCE</scope>
    <source>
        <strain evidence="2">AVDCRST_MAG29</strain>
    </source>
</reference>
<feature type="compositionally biased region" description="Basic and acidic residues" evidence="1">
    <location>
        <begin position="170"/>
        <end position="182"/>
    </location>
</feature>
<feature type="compositionally biased region" description="Basic residues" evidence="1">
    <location>
        <begin position="158"/>
        <end position="169"/>
    </location>
</feature>
<dbReference type="AlphaFoldDB" id="A0A6J4KVC1"/>
<feature type="region of interest" description="Disordered" evidence="1">
    <location>
        <begin position="57"/>
        <end position="210"/>
    </location>
</feature>
<feature type="non-terminal residue" evidence="2">
    <location>
        <position position="210"/>
    </location>
</feature>
<feature type="compositionally biased region" description="Basic and acidic residues" evidence="1">
    <location>
        <begin position="57"/>
        <end position="66"/>
    </location>
</feature>
<dbReference type="EMBL" id="CADCUG010000010">
    <property type="protein sequence ID" value="CAA9316031.1"/>
    <property type="molecule type" value="Genomic_DNA"/>
</dbReference>
<feature type="non-terminal residue" evidence="2">
    <location>
        <position position="1"/>
    </location>
</feature>
<protein>
    <submittedName>
        <fullName evidence="2">Uncharacterized protein</fullName>
    </submittedName>
</protein>
<evidence type="ECO:0000313" key="2">
    <source>
        <dbReference type="EMBL" id="CAA9316031.1"/>
    </source>
</evidence>
<evidence type="ECO:0000256" key="1">
    <source>
        <dbReference type="SAM" id="MobiDB-lite"/>
    </source>
</evidence>